<proteinExistence type="predicted"/>
<evidence type="ECO:0000313" key="1">
    <source>
        <dbReference type="EMBL" id="JAD66917.1"/>
    </source>
</evidence>
<reference evidence="1" key="1">
    <citation type="submission" date="2014-09" db="EMBL/GenBank/DDBJ databases">
        <authorList>
            <person name="Magalhaes I.L.F."/>
            <person name="Oliveira U."/>
            <person name="Santos F.R."/>
            <person name="Vidigal T.H.D.A."/>
            <person name="Brescovit A.D."/>
            <person name="Santos A.J."/>
        </authorList>
    </citation>
    <scope>NUCLEOTIDE SEQUENCE</scope>
    <source>
        <tissue evidence="1">Shoot tissue taken approximately 20 cm above the soil surface</tissue>
    </source>
</reference>
<protein>
    <submittedName>
        <fullName evidence="1">Uncharacterized protein</fullName>
    </submittedName>
</protein>
<dbReference type="AlphaFoldDB" id="A0A0A9C5X7"/>
<organism evidence="1">
    <name type="scientific">Arundo donax</name>
    <name type="common">Giant reed</name>
    <name type="synonym">Donax arundinaceus</name>
    <dbReference type="NCBI Taxonomy" id="35708"/>
    <lineage>
        <taxon>Eukaryota</taxon>
        <taxon>Viridiplantae</taxon>
        <taxon>Streptophyta</taxon>
        <taxon>Embryophyta</taxon>
        <taxon>Tracheophyta</taxon>
        <taxon>Spermatophyta</taxon>
        <taxon>Magnoliopsida</taxon>
        <taxon>Liliopsida</taxon>
        <taxon>Poales</taxon>
        <taxon>Poaceae</taxon>
        <taxon>PACMAD clade</taxon>
        <taxon>Arundinoideae</taxon>
        <taxon>Arundineae</taxon>
        <taxon>Arundo</taxon>
    </lineage>
</organism>
<accession>A0A0A9C5X7</accession>
<name>A0A0A9C5X7_ARUDO</name>
<dbReference type="EMBL" id="GBRH01230978">
    <property type="protein sequence ID" value="JAD66917.1"/>
    <property type="molecule type" value="Transcribed_RNA"/>
</dbReference>
<reference evidence="1" key="2">
    <citation type="journal article" date="2015" name="Data Brief">
        <title>Shoot transcriptome of the giant reed, Arundo donax.</title>
        <authorList>
            <person name="Barrero R.A."/>
            <person name="Guerrero F.D."/>
            <person name="Moolhuijzen P."/>
            <person name="Goolsby J.A."/>
            <person name="Tidwell J."/>
            <person name="Bellgard S.E."/>
            <person name="Bellgard M.I."/>
        </authorList>
    </citation>
    <scope>NUCLEOTIDE SEQUENCE</scope>
    <source>
        <tissue evidence="1">Shoot tissue taken approximately 20 cm above the soil surface</tissue>
    </source>
</reference>
<sequence>MILGEELDFSTTTRSMCLRNTDLKLEVVRCSFHLRLPSIERRLGFFHRLEFLSQCTLDPIHSLLDRREPAPEATEHVEDELDLGIHFPKLLLKSLIVIVTLQIGSRKGGI</sequence>